<sequence length="183" mass="20969">MQSRLSRVPFKAGESIFTGNPDIYRGDIQSACPAALAECVMALEDCCEETYESEKLVRDGTRDLPRMSRILDNERVFLLVDEGTIRRYKADLIDEVEPAINELIERAEQGLERMQKKESVLEAKLEAVQTRPAKPAIGTNVTHKLEIRRLQMLKKQREKLEEEARALEAEIQAMEASPRKRIR</sequence>
<dbReference type="STRING" id="1137138.A0A067NZN3"/>
<evidence type="ECO:0000256" key="11">
    <source>
        <dbReference type="ARBA" id="ARBA00023328"/>
    </source>
</evidence>
<evidence type="ECO:0000256" key="12">
    <source>
        <dbReference type="ARBA" id="ARBA00032583"/>
    </source>
</evidence>
<dbReference type="AlphaFoldDB" id="A0A067NZN3"/>
<evidence type="ECO:0000256" key="3">
    <source>
        <dbReference type="ARBA" id="ARBA00004629"/>
    </source>
</evidence>
<comment type="similarity">
    <text evidence="4">Belongs to the DASH complex SPC19 family.</text>
</comment>
<dbReference type="Pfam" id="PF08287">
    <property type="entry name" value="DASH_Spc19"/>
    <property type="match status" value="1"/>
</dbReference>
<organism evidence="14 15">
    <name type="scientific">Pleurotus ostreatus (strain PC15)</name>
    <name type="common">Oyster mushroom</name>
    <dbReference type="NCBI Taxonomy" id="1137138"/>
    <lineage>
        <taxon>Eukaryota</taxon>
        <taxon>Fungi</taxon>
        <taxon>Dikarya</taxon>
        <taxon>Basidiomycota</taxon>
        <taxon>Agaricomycotina</taxon>
        <taxon>Agaricomycetes</taxon>
        <taxon>Agaricomycetidae</taxon>
        <taxon>Agaricales</taxon>
        <taxon>Pleurotineae</taxon>
        <taxon>Pleurotaceae</taxon>
        <taxon>Pleurotus</taxon>
    </lineage>
</organism>
<dbReference type="PANTHER" id="PTHR28262:SF1">
    <property type="entry name" value="DASH COMPLEX SUBUNIT SPC19"/>
    <property type="match status" value="1"/>
</dbReference>
<keyword evidence="10" id="KW-0539">Nucleus</keyword>
<dbReference type="VEuPathDB" id="FungiDB:PLEOSDRAFT_157329"/>
<comment type="subcellular location">
    <subcellularLocation>
        <location evidence="3">Chromosome</location>
        <location evidence="3">Centromere</location>
        <location evidence="3">Kinetochore</location>
    </subcellularLocation>
    <subcellularLocation>
        <location evidence="2">Cytoplasm</location>
        <location evidence="2">Cytoskeleton</location>
        <location evidence="2">Spindle</location>
    </subcellularLocation>
    <subcellularLocation>
        <location evidence="1">Nucleus</location>
    </subcellularLocation>
</comment>
<evidence type="ECO:0000256" key="7">
    <source>
        <dbReference type="ARBA" id="ARBA00022490"/>
    </source>
</evidence>
<proteinExistence type="inferred from homology"/>
<keyword evidence="13" id="KW-0175">Coiled coil</keyword>
<gene>
    <name evidence="14" type="ORF">PLEOSDRAFT_157329</name>
</gene>
<dbReference type="InParanoid" id="A0A067NZN3"/>
<evidence type="ECO:0000256" key="2">
    <source>
        <dbReference type="ARBA" id="ARBA00004186"/>
    </source>
</evidence>
<keyword evidence="7" id="KW-0963">Cytoplasm</keyword>
<reference evidence="15" key="1">
    <citation type="journal article" date="2014" name="Proc. Natl. Acad. Sci. U.S.A.">
        <title>Extensive sampling of basidiomycete genomes demonstrates inadequacy of the white-rot/brown-rot paradigm for wood decay fungi.</title>
        <authorList>
            <person name="Riley R."/>
            <person name="Salamov A.A."/>
            <person name="Brown D.W."/>
            <person name="Nagy L.G."/>
            <person name="Floudas D."/>
            <person name="Held B.W."/>
            <person name="Levasseur A."/>
            <person name="Lombard V."/>
            <person name="Morin E."/>
            <person name="Otillar R."/>
            <person name="Lindquist E.A."/>
            <person name="Sun H."/>
            <person name="LaButti K.M."/>
            <person name="Schmutz J."/>
            <person name="Jabbour D."/>
            <person name="Luo H."/>
            <person name="Baker S.E."/>
            <person name="Pisabarro A.G."/>
            <person name="Walton J.D."/>
            <person name="Blanchette R.A."/>
            <person name="Henrissat B."/>
            <person name="Martin F."/>
            <person name="Cullen D."/>
            <person name="Hibbett D.S."/>
            <person name="Grigoriev I.V."/>
        </authorList>
    </citation>
    <scope>NUCLEOTIDE SEQUENCE [LARGE SCALE GENOMIC DNA]</scope>
    <source>
        <strain evidence="15">PC15</strain>
    </source>
</reference>
<dbReference type="EMBL" id="KL198007">
    <property type="protein sequence ID" value="KDQ29617.1"/>
    <property type="molecule type" value="Genomic_DNA"/>
</dbReference>
<feature type="coiled-coil region" evidence="13">
    <location>
        <begin position="104"/>
        <end position="177"/>
    </location>
</feature>
<evidence type="ECO:0000256" key="4">
    <source>
        <dbReference type="ARBA" id="ARBA00008952"/>
    </source>
</evidence>
<dbReference type="GO" id="GO:0042729">
    <property type="term" value="C:DASH complex"/>
    <property type="evidence" value="ECO:0007669"/>
    <property type="project" value="InterPro"/>
</dbReference>
<dbReference type="InterPro" id="IPR013251">
    <property type="entry name" value="DASH_Spc19"/>
</dbReference>
<dbReference type="GO" id="GO:0008608">
    <property type="term" value="P:attachment of spindle microtubules to kinetochore"/>
    <property type="evidence" value="ECO:0007669"/>
    <property type="project" value="InterPro"/>
</dbReference>
<accession>A0A067NZN3</accession>
<keyword evidence="11" id="KW-0137">Centromere</keyword>
<dbReference type="PANTHER" id="PTHR28262">
    <property type="entry name" value="DASH COMPLEX SUBUNIT SPC19"/>
    <property type="match status" value="1"/>
</dbReference>
<protein>
    <recommendedName>
        <fullName evidence="5">DASH complex subunit SPC19</fullName>
    </recommendedName>
    <alternativeName>
        <fullName evidence="12">Outer kinetochore protein SPC19</fullName>
    </alternativeName>
</protein>
<evidence type="ECO:0000256" key="6">
    <source>
        <dbReference type="ARBA" id="ARBA00022454"/>
    </source>
</evidence>
<keyword evidence="9" id="KW-0206">Cytoskeleton</keyword>
<evidence type="ECO:0000313" key="15">
    <source>
        <dbReference type="Proteomes" id="UP000027073"/>
    </source>
</evidence>
<evidence type="ECO:0000256" key="9">
    <source>
        <dbReference type="ARBA" id="ARBA00023212"/>
    </source>
</evidence>
<dbReference type="Proteomes" id="UP000027073">
    <property type="component" value="Unassembled WGS sequence"/>
</dbReference>
<dbReference type="OrthoDB" id="3361333at2759"/>
<keyword evidence="6" id="KW-0158">Chromosome</keyword>
<name>A0A067NZN3_PLEO1</name>
<keyword evidence="8" id="KW-0995">Kinetochore</keyword>
<dbReference type="GO" id="GO:0005876">
    <property type="term" value="C:spindle microtubule"/>
    <property type="evidence" value="ECO:0007669"/>
    <property type="project" value="InterPro"/>
</dbReference>
<evidence type="ECO:0000256" key="1">
    <source>
        <dbReference type="ARBA" id="ARBA00004123"/>
    </source>
</evidence>
<evidence type="ECO:0000313" key="14">
    <source>
        <dbReference type="EMBL" id="KDQ29617.1"/>
    </source>
</evidence>
<evidence type="ECO:0000256" key="5">
    <source>
        <dbReference type="ARBA" id="ARBA00016329"/>
    </source>
</evidence>
<evidence type="ECO:0000256" key="8">
    <source>
        <dbReference type="ARBA" id="ARBA00022838"/>
    </source>
</evidence>
<evidence type="ECO:0000256" key="10">
    <source>
        <dbReference type="ARBA" id="ARBA00023242"/>
    </source>
</evidence>
<dbReference type="HOGENOM" id="CLU_118729_0_0_1"/>
<evidence type="ECO:0000256" key="13">
    <source>
        <dbReference type="SAM" id="Coils"/>
    </source>
</evidence>